<dbReference type="Gene3D" id="1.10.3720.10">
    <property type="entry name" value="MetI-like"/>
    <property type="match status" value="1"/>
</dbReference>
<dbReference type="Pfam" id="PF00528">
    <property type="entry name" value="BPD_transp_1"/>
    <property type="match status" value="1"/>
</dbReference>
<evidence type="ECO:0000259" key="8">
    <source>
        <dbReference type="PROSITE" id="PS50928"/>
    </source>
</evidence>
<evidence type="ECO:0000313" key="10">
    <source>
        <dbReference type="Proteomes" id="UP001207605"/>
    </source>
</evidence>
<keyword evidence="3" id="KW-1003">Cell membrane</keyword>
<dbReference type="RefSeq" id="WP_262581742.1">
    <property type="nucleotide sequence ID" value="NZ_JAOQJV010000010.1"/>
</dbReference>
<dbReference type="InterPro" id="IPR000515">
    <property type="entry name" value="MetI-like"/>
</dbReference>
<sequence length="306" mass="34340">MFKYVVKRVIAAIITLWALVTIVFFLVRLMPGDPFTSAKLTKEVAANMRSYYGFDKPLIQQYFTYLANLLHGNFGYSMKYTNKTVNYIIGQTFPYSADLGIRALVMAVSFGLVLGIIAARNRGKKLDFFCVIIAIIGTSIPDFIMGAILQYFFGIKWGLFPVAKYLGFRYTILPATALAFYTLASVSRIMRSSMLEVTSQDYIKTARSKGLSEFRITFKHQIRNAIMPVMTILGPTVASVLTGTFVIESIFAIPGMGKYYVSSVNENDYAMILGMTVFYGFFLVTCNLIVDIMYGVADPRVRIGKR</sequence>
<keyword evidence="5 7" id="KW-1133">Transmembrane helix</keyword>
<keyword evidence="6 7" id="KW-0472">Membrane</keyword>
<dbReference type="CDD" id="cd06261">
    <property type="entry name" value="TM_PBP2"/>
    <property type="match status" value="1"/>
</dbReference>
<evidence type="ECO:0000256" key="6">
    <source>
        <dbReference type="ARBA" id="ARBA00023136"/>
    </source>
</evidence>
<evidence type="ECO:0000256" key="1">
    <source>
        <dbReference type="ARBA" id="ARBA00004651"/>
    </source>
</evidence>
<feature type="transmembrane region" description="Helical" evidence="7">
    <location>
        <begin position="9"/>
        <end position="30"/>
    </location>
</feature>
<dbReference type="Proteomes" id="UP001207605">
    <property type="component" value="Unassembled WGS sequence"/>
</dbReference>
<keyword evidence="10" id="KW-1185">Reference proteome</keyword>
<evidence type="ECO:0000256" key="4">
    <source>
        <dbReference type="ARBA" id="ARBA00022692"/>
    </source>
</evidence>
<comment type="caution">
    <text evidence="9">The sequence shown here is derived from an EMBL/GenBank/DDBJ whole genome shotgun (WGS) entry which is preliminary data.</text>
</comment>
<organism evidence="9 10">
    <name type="scientific">Dorea ammoniilytica</name>
    <dbReference type="NCBI Taxonomy" id="2981788"/>
    <lineage>
        <taxon>Bacteria</taxon>
        <taxon>Bacillati</taxon>
        <taxon>Bacillota</taxon>
        <taxon>Clostridia</taxon>
        <taxon>Lachnospirales</taxon>
        <taxon>Lachnospiraceae</taxon>
        <taxon>Dorea</taxon>
    </lineage>
</organism>
<feature type="transmembrane region" description="Helical" evidence="7">
    <location>
        <begin position="126"/>
        <end position="153"/>
    </location>
</feature>
<evidence type="ECO:0000313" key="9">
    <source>
        <dbReference type="EMBL" id="MCU6700331.1"/>
    </source>
</evidence>
<dbReference type="PANTHER" id="PTHR43163:SF6">
    <property type="entry name" value="DIPEPTIDE TRANSPORT SYSTEM PERMEASE PROTEIN DPPB-RELATED"/>
    <property type="match status" value="1"/>
</dbReference>
<dbReference type="EMBL" id="JAOQJV010000010">
    <property type="protein sequence ID" value="MCU6700331.1"/>
    <property type="molecule type" value="Genomic_DNA"/>
</dbReference>
<name>A0ABT2S6W6_9FIRM</name>
<proteinExistence type="inferred from homology"/>
<evidence type="ECO:0000256" key="3">
    <source>
        <dbReference type="ARBA" id="ARBA00022475"/>
    </source>
</evidence>
<keyword evidence="2 7" id="KW-0813">Transport</keyword>
<comment type="subcellular location">
    <subcellularLocation>
        <location evidence="1 7">Cell membrane</location>
        <topology evidence="1 7">Multi-pass membrane protein</topology>
    </subcellularLocation>
</comment>
<dbReference type="InterPro" id="IPR045621">
    <property type="entry name" value="BPD_transp_1_N"/>
</dbReference>
<feature type="transmembrane region" description="Helical" evidence="7">
    <location>
        <begin position="271"/>
        <end position="297"/>
    </location>
</feature>
<dbReference type="Pfam" id="PF19300">
    <property type="entry name" value="BPD_transp_1_N"/>
    <property type="match status" value="1"/>
</dbReference>
<dbReference type="SUPFAM" id="SSF161098">
    <property type="entry name" value="MetI-like"/>
    <property type="match status" value="1"/>
</dbReference>
<dbReference type="PROSITE" id="PS50928">
    <property type="entry name" value="ABC_TM1"/>
    <property type="match status" value="1"/>
</dbReference>
<keyword evidence="4 7" id="KW-0812">Transmembrane</keyword>
<evidence type="ECO:0000256" key="5">
    <source>
        <dbReference type="ARBA" id="ARBA00022989"/>
    </source>
</evidence>
<evidence type="ECO:0000256" key="2">
    <source>
        <dbReference type="ARBA" id="ARBA00022448"/>
    </source>
</evidence>
<dbReference type="PANTHER" id="PTHR43163">
    <property type="entry name" value="DIPEPTIDE TRANSPORT SYSTEM PERMEASE PROTEIN DPPB-RELATED"/>
    <property type="match status" value="1"/>
</dbReference>
<comment type="similarity">
    <text evidence="7">Belongs to the binding-protein-dependent transport system permease family.</text>
</comment>
<feature type="transmembrane region" description="Helical" evidence="7">
    <location>
        <begin position="99"/>
        <end position="119"/>
    </location>
</feature>
<reference evidence="9 10" key="1">
    <citation type="journal article" date="2021" name="ISME Commun">
        <title>Automated analysis of genomic sequences facilitates high-throughput and comprehensive description of bacteria.</title>
        <authorList>
            <person name="Hitch T.C.A."/>
        </authorList>
    </citation>
    <scope>NUCLEOTIDE SEQUENCE [LARGE SCALE GENOMIC DNA]</scope>
    <source>
        <strain evidence="9 10">Sanger_02</strain>
    </source>
</reference>
<evidence type="ECO:0000256" key="7">
    <source>
        <dbReference type="RuleBase" id="RU363032"/>
    </source>
</evidence>
<dbReference type="InterPro" id="IPR035906">
    <property type="entry name" value="MetI-like_sf"/>
</dbReference>
<feature type="transmembrane region" description="Helical" evidence="7">
    <location>
        <begin position="165"/>
        <end position="184"/>
    </location>
</feature>
<gene>
    <name evidence="9" type="ORF">OCV65_08825</name>
</gene>
<feature type="domain" description="ABC transmembrane type-1" evidence="8">
    <location>
        <begin position="93"/>
        <end position="294"/>
    </location>
</feature>
<accession>A0ABT2S6W6</accession>
<feature type="transmembrane region" description="Helical" evidence="7">
    <location>
        <begin position="225"/>
        <end position="251"/>
    </location>
</feature>
<protein>
    <submittedName>
        <fullName evidence="9">ABC transporter permease</fullName>
    </submittedName>
</protein>